<organism evidence="2 4">
    <name type="scientific">Chryseobacterium daecheongense</name>
    <dbReference type="NCBI Taxonomy" id="192389"/>
    <lineage>
        <taxon>Bacteria</taxon>
        <taxon>Pseudomonadati</taxon>
        <taxon>Bacteroidota</taxon>
        <taxon>Flavobacteriia</taxon>
        <taxon>Flavobacteriales</taxon>
        <taxon>Weeksellaceae</taxon>
        <taxon>Chryseobacterium group</taxon>
        <taxon>Chryseobacterium</taxon>
    </lineage>
</organism>
<proteinExistence type="predicted"/>
<dbReference type="Proteomes" id="UP000269375">
    <property type="component" value="Unassembled WGS sequence"/>
</dbReference>
<comment type="caution">
    <text evidence="2">The sequence shown here is derived from an EMBL/GenBank/DDBJ whole genome shotgun (WGS) entry which is preliminary data.</text>
</comment>
<dbReference type="EMBL" id="RJTX01000002">
    <property type="protein sequence ID" value="ROH97846.1"/>
    <property type="molecule type" value="Genomic_DNA"/>
</dbReference>
<accession>A0A3N0VYG8</accession>
<evidence type="ECO:0000313" key="2">
    <source>
        <dbReference type="EMBL" id="ROH97846.1"/>
    </source>
</evidence>
<keyword evidence="1" id="KW-1133">Transmembrane helix</keyword>
<protein>
    <recommendedName>
        <fullName evidence="6">YtxH domain-containing protein</fullName>
    </recommendedName>
</protein>
<evidence type="ECO:0008006" key="6">
    <source>
        <dbReference type="Google" id="ProtNLM"/>
    </source>
</evidence>
<sequence>MKILSRKRFVSLIGAFTGGVAGYQYYYFIGCSTGSCAITSRPFSSIIYGAIMGYLLISAFGKDKNIN</sequence>
<dbReference type="AlphaFoldDB" id="A0A3N0VYG8"/>
<feature type="transmembrane region" description="Helical" evidence="1">
    <location>
        <begin position="41"/>
        <end position="61"/>
    </location>
</feature>
<dbReference type="InterPro" id="IPR045764">
    <property type="entry name" value="DUF6132"/>
</dbReference>
<keyword evidence="1" id="KW-0812">Transmembrane</keyword>
<feature type="transmembrane region" description="Helical" evidence="1">
    <location>
        <begin position="9"/>
        <end position="29"/>
    </location>
</feature>
<reference evidence="2 4" key="1">
    <citation type="submission" date="2018-11" db="EMBL/GenBank/DDBJ databases">
        <title>Proposal to divide the Flavobacteriaceae and reorganize its genera based on Amino Acid Identity values calculated from whole genome sequences.</title>
        <authorList>
            <person name="Nicholson A.C."/>
            <person name="Gulvik C.A."/>
            <person name="Whitney A.M."/>
            <person name="Humrighouse B.W."/>
            <person name="Bell M."/>
            <person name="Holmes B."/>
            <person name="Steigerwalt A."/>
            <person name="Villarma A."/>
            <person name="Sheth M."/>
            <person name="Batra D."/>
            <person name="Pryor J."/>
            <person name="Bernardet J.-F."/>
            <person name="Hugo C."/>
            <person name="Kampfer P."/>
            <person name="Newman J."/>
            <person name="Mcquiston J.R."/>
        </authorList>
    </citation>
    <scope>NUCLEOTIDE SEQUENCE [LARGE SCALE GENOMIC DNA]</scope>
    <source>
        <strain evidence="2 4">DSM 15235</strain>
    </source>
</reference>
<evidence type="ECO:0000313" key="3">
    <source>
        <dbReference type="EMBL" id="TDX92982.1"/>
    </source>
</evidence>
<name>A0A3N0VYG8_9FLAO</name>
<reference evidence="3 5" key="2">
    <citation type="submission" date="2019-03" db="EMBL/GenBank/DDBJ databases">
        <title>Genomic Encyclopedia of Archaeal and Bacterial Type Strains, Phase II (KMG-II): from individual species to whole genera.</title>
        <authorList>
            <person name="Goeker M."/>
        </authorList>
    </citation>
    <scope>NUCLEOTIDE SEQUENCE [LARGE SCALE GENOMIC DNA]</scope>
    <source>
        <strain evidence="3 5">DSM 15235</strain>
    </source>
</reference>
<gene>
    <name evidence="3" type="ORF">BCF50_1928</name>
    <name evidence="2" type="ORF">EGI05_10840</name>
</gene>
<dbReference type="Proteomes" id="UP000295709">
    <property type="component" value="Unassembled WGS sequence"/>
</dbReference>
<dbReference type="EMBL" id="SOQW01000002">
    <property type="protein sequence ID" value="TDX92982.1"/>
    <property type="molecule type" value="Genomic_DNA"/>
</dbReference>
<keyword evidence="5" id="KW-1185">Reference proteome</keyword>
<evidence type="ECO:0000313" key="5">
    <source>
        <dbReference type="Proteomes" id="UP000295709"/>
    </source>
</evidence>
<evidence type="ECO:0000313" key="4">
    <source>
        <dbReference type="Proteomes" id="UP000269375"/>
    </source>
</evidence>
<dbReference type="RefSeq" id="WP_123263061.1">
    <property type="nucleotide sequence ID" value="NZ_RJTX01000002.1"/>
</dbReference>
<dbReference type="Pfam" id="PF19628">
    <property type="entry name" value="DUF6132"/>
    <property type="match status" value="1"/>
</dbReference>
<evidence type="ECO:0000256" key="1">
    <source>
        <dbReference type="SAM" id="Phobius"/>
    </source>
</evidence>
<dbReference type="OrthoDB" id="2062758at2"/>
<keyword evidence="1" id="KW-0472">Membrane</keyword>